<dbReference type="PANTHER" id="PTHR47623:SF1">
    <property type="entry name" value="OS09G0287300 PROTEIN"/>
    <property type="match status" value="1"/>
</dbReference>
<organism evidence="3 4">
    <name type="scientific">Catellatospora chokoriensis</name>
    <dbReference type="NCBI Taxonomy" id="310353"/>
    <lineage>
        <taxon>Bacteria</taxon>
        <taxon>Bacillati</taxon>
        <taxon>Actinomycetota</taxon>
        <taxon>Actinomycetes</taxon>
        <taxon>Micromonosporales</taxon>
        <taxon>Micromonosporaceae</taxon>
        <taxon>Catellatospora</taxon>
    </lineage>
</organism>
<dbReference type="SMART" id="SM00855">
    <property type="entry name" value="PGAM"/>
    <property type="match status" value="1"/>
</dbReference>
<evidence type="ECO:0000313" key="3">
    <source>
        <dbReference type="EMBL" id="GIF92664.1"/>
    </source>
</evidence>
<dbReference type="InterPro" id="IPR029033">
    <property type="entry name" value="His_PPase_superfam"/>
</dbReference>
<feature type="active site" description="Tele-phosphohistidine intermediate" evidence="1">
    <location>
        <position position="19"/>
    </location>
</feature>
<sequence>MAPLTGAATRPRTLVLLRHAKADRPAGLSDTDRPLTDRGHADAAAAGAWLVNHGYVPDLVLCSPARRTRQTWHGVAVALAGAGSPVVRYERSLYEGATGELLALIRSVEPEFRTVLVIGHNPTISQLSEQLDTGGGEVDSDGLRTCGIAVHQPEADWPDTETAKLVAAHTARA</sequence>
<feature type="active site" description="Proton donor/acceptor" evidence="1">
    <location>
        <position position="95"/>
    </location>
</feature>
<dbReference type="EMBL" id="BONG01000049">
    <property type="protein sequence ID" value="GIF92664.1"/>
    <property type="molecule type" value="Genomic_DNA"/>
</dbReference>
<dbReference type="SUPFAM" id="SSF53254">
    <property type="entry name" value="Phosphoglycerate mutase-like"/>
    <property type="match status" value="1"/>
</dbReference>
<keyword evidence="4" id="KW-1185">Reference proteome</keyword>
<dbReference type="InterPro" id="IPR013078">
    <property type="entry name" value="His_Pase_superF_clade-1"/>
</dbReference>
<evidence type="ECO:0000313" key="4">
    <source>
        <dbReference type="Proteomes" id="UP000619293"/>
    </source>
</evidence>
<protein>
    <submittedName>
        <fullName evidence="3">Phosphohistidine phosphatase</fullName>
    </submittedName>
</protein>
<dbReference type="Proteomes" id="UP000619293">
    <property type="component" value="Unassembled WGS sequence"/>
</dbReference>
<dbReference type="Gene3D" id="3.40.50.1240">
    <property type="entry name" value="Phosphoglycerate mutase-like"/>
    <property type="match status" value="1"/>
</dbReference>
<evidence type="ECO:0000256" key="1">
    <source>
        <dbReference type="PIRSR" id="PIRSR613078-1"/>
    </source>
</evidence>
<name>A0A8J3KCP8_9ACTN</name>
<dbReference type="PANTHER" id="PTHR47623">
    <property type="entry name" value="OS09G0287300 PROTEIN"/>
    <property type="match status" value="1"/>
</dbReference>
<accession>A0A8J3KCP8</accession>
<feature type="binding site" evidence="2">
    <location>
        <position position="67"/>
    </location>
    <ligand>
        <name>substrate</name>
    </ligand>
</feature>
<dbReference type="AlphaFoldDB" id="A0A8J3KCP8"/>
<proteinExistence type="predicted"/>
<dbReference type="Pfam" id="PF00300">
    <property type="entry name" value="His_Phos_1"/>
    <property type="match status" value="1"/>
</dbReference>
<gene>
    <name evidence="3" type="primary">sixA</name>
    <name evidence="3" type="ORF">Cch02nite_61080</name>
</gene>
<evidence type="ECO:0000256" key="2">
    <source>
        <dbReference type="PIRSR" id="PIRSR613078-2"/>
    </source>
</evidence>
<reference evidence="3 4" key="1">
    <citation type="submission" date="2021-01" db="EMBL/GenBank/DDBJ databases">
        <title>Whole genome shotgun sequence of Catellatospora chokoriensis NBRC 107358.</title>
        <authorList>
            <person name="Komaki H."/>
            <person name="Tamura T."/>
        </authorList>
    </citation>
    <scope>NUCLEOTIDE SEQUENCE [LARGE SCALE GENOMIC DNA]</scope>
    <source>
        <strain evidence="3 4">NBRC 107358</strain>
    </source>
</reference>
<comment type="caution">
    <text evidence="3">The sequence shown here is derived from an EMBL/GenBank/DDBJ whole genome shotgun (WGS) entry which is preliminary data.</text>
</comment>
<dbReference type="CDD" id="cd07067">
    <property type="entry name" value="HP_PGM_like"/>
    <property type="match status" value="1"/>
</dbReference>